<keyword evidence="4 9" id="KW-0808">Transferase</keyword>
<dbReference type="PANTHER" id="PTHR13929:SF0">
    <property type="entry name" value="UBIA PRENYLTRANSFERASE DOMAIN-CONTAINING PROTEIN 1"/>
    <property type="match status" value="1"/>
</dbReference>
<keyword evidence="6 8" id="KW-1133">Transmembrane helix</keyword>
<dbReference type="InterPro" id="IPR044878">
    <property type="entry name" value="UbiA_sf"/>
</dbReference>
<feature type="transmembrane region" description="Helical" evidence="8">
    <location>
        <begin position="89"/>
        <end position="109"/>
    </location>
</feature>
<feature type="transmembrane region" description="Helical" evidence="8">
    <location>
        <begin position="39"/>
        <end position="58"/>
    </location>
</feature>
<evidence type="ECO:0000313" key="10">
    <source>
        <dbReference type="Proteomes" id="UP000198668"/>
    </source>
</evidence>
<feature type="transmembrane region" description="Helical" evidence="8">
    <location>
        <begin position="115"/>
        <end position="132"/>
    </location>
</feature>
<keyword evidence="5 8" id="KW-0812">Transmembrane</keyword>
<dbReference type="PANTHER" id="PTHR13929">
    <property type="entry name" value="1,4-DIHYDROXY-2-NAPHTHOATE OCTAPRENYLTRANSFERASE"/>
    <property type="match status" value="1"/>
</dbReference>
<dbReference type="InterPro" id="IPR026046">
    <property type="entry name" value="UBIAD1"/>
</dbReference>
<feature type="transmembrane region" description="Helical" evidence="8">
    <location>
        <begin position="144"/>
        <end position="164"/>
    </location>
</feature>
<evidence type="ECO:0000256" key="6">
    <source>
        <dbReference type="ARBA" id="ARBA00022989"/>
    </source>
</evidence>
<dbReference type="CDD" id="cd13962">
    <property type="entry name" value="PT_UbiA_UBIAD1"/>
    <property type="match status" value="1"/>
</dbReference>
<feature type="transmembrane region" description="Helical" evidence="8">
    <location>
        <begin position="290"/>
        <end position="312"/>
    </location>
</feature>
<keyword evidence="10" id="KW-1185">Reference proteome</keyword>
<evidence type="ECO:0000313" key="9">
    <source>
        <dbReference type="EMBL" id="SFH57777.1"/>
    </source>
</evidence>
<name>A0A1I3B641_9LACT</name>
<reference evidence="9 10" key="1">
    <citation type="submission" date="2016-10" db="EMBL/GenBank/DDBJ databases">
        <authorList>
            <person name="de Groot N.N."/>
        </authorList>
    </citation>
    <scope>NUCLEOTIDE SEQUENCE [LARGE SCALE GENOMIC DNA]</scope>
    <source>
        <strain evidence="9 10">DSM 27630</strain>
    </source>
</reference>
<dbReference type="InterPro" id="IPR000537">
    <property type="entry name" value="UbiA_prenyltransferase"/>
</dbReference>
<feature type="transmembrane region" description="Helical" evidence="8">
    <location>
        <begin position="12"/>
        <end position="33"/>
    </location>
</feature>
<organism evidence="9 10">
    <name type="scientific">Pisciglobus halotolerans</name>
    <dbReference type="NCBI Taxonomy" id="745365"/>
    <lineage>
        <taxon>Bacteria</taxon>
        <taxon>Bacillati</taxon>
        <taxon>Bacillota</taxon>
        <taxon>Bacilli</taxon>
        <taxon>Lactobacillales</taxon>
        <taxon>Carnobacteriaceae</taxon>
    </lineage>
</organism>
<dbReference type="OrthoDB" id="9767568at2"/>
<dbReference type="PROSITE" id="PS51257">
    <property type="entry name" value="PROKAR_LIPOPROTEIN"/>
    <property type="match status" value="1"/>
</dbReference>
<dbReference type="UniPathway" id="UPA00079"/>
<evidence type="ECO:0000256" key="1">
    <source>
        <dbReference type="ARBA" id="ARBA00004141"/>
    </source>
</evidence>
<evidence type="ECO:0000256" key="4">
    <source>
        <dbReference type="ARBA" id="ARBA00022679"/>
    </source>
</evidence>
<accession>A0A1I3B641</accession>
<evidence type="ECO:0000256" key="3">
    <source>
        <dbReference type="ARBA" id="ARBA00022428"/>
    </source>
</evidence>
<evidence type="ECO:0000256" key="2">
    <source>
        <dbReference type="ARBA" id="ARBA00004863"/>
    </source>
</evidence>
<feature type="transmembrane region" description="Helical" evidence="8">
    <location>
        <begin position="184"/>
        <end position="206"/>
    </location>
</feature>
<dbReference type="RefSeq" id="WP_092091252.1">
    <property type="nucleotide sequence ID" value="NZ_FOQE01000004.1"/>
</dbReference>
<evidence type="ECO:0000256" key="8">
    <source>
        <dbReference type="SAM" id="Phobius"/>
    </source>
</evidence>
<dbReference type="EMBL" id="FOQE01000004">
    <property type="protein sequence ID" value="SFH57777.1"/>
    <property type="molecule type" value="Genomic_DNA"/>
</dbReference>
<dbReference type="Gene3D" id="1.10.357.140">
    <property type="entry name" value="UbiA prenyltransferase"/>
    <property type="match status" value="1"/>
</dbReference>
<proteinExistence type="predicted"/>
<dbReference type="AlphaFoldDB" id="A0A1I3B641"/>
<dbReference type="GO" id="GO:0042371">
    <property type="term" value="P:vitamin K biosynthetic process"/>
    <property type="evidence" value="ECO:0007669"/>
    <property type="project" value="TreeGrafter"/>
</dbReference>
<keyword evidence="7 8" id="KW-0472">Membrane</keyword>
<evidence type="ECO:0000256" key="7">
    <source>
        <dbReference type="ARBA" id="ARBA00023136"/>
    </source>
</evidence>
<dbReference type="Pfam" id="PF01040">
    <property type="entry name" value="UbiA"/>
    <property type="match status" value="1"/>
</dbReference>
<dbReference type="GO" id="GO:0009234">
    <property type="term" value="P:menaquinone biosynthetic process"/>
    <property type="evidence" value="ECO:0007669"/>
    <property type="project" value="UniProtKB-UniPathway"/>
</dbReference>
<dbReference type="Proteomes" id="UP000198668">
    <property type="component" value="Unassembled WGS sequence"/>
</dbReference>
<dbReference type="GO" id="GO:0004659">
    <property type="term" value="F:prenyltransferase activity"/>
    <property type="evidence" value="ECO:0007669"/>
    <property type="project" value="InterPro"/>
</dbReference>
<dbReference type="GO" id="GO:0016020">
    <property type="term" value="C:membrane"/>
    <property type="evidence" value="ECO:0007669"/>
    <property type="project" value="UniProtKB-SubCell"/>
</dbReference>
<comment type="pathway">
    <text evidence="2">Quinol/quinone metabolism; menaquinone biosynthesis.</text>
</comment>
<dbReference type="NCBIfam" id="NF004752">
    <property type="entry name" value="PRK06080.1-4"/>
    <property type="match status" value="1"/>
</dbReference>
<sequence length="314" mass="35040">MSVKTFLKLVEIQTKLASLFPFLLGTLFACYYFDTFDLVNTLIFFAAMLTFDMTTTAINNLMDYQKAKAEGYKKEVNIIGQTQLAERTVIRLILGMLTLASLLGIVLVIRTSLLLLFMGGLCFLIGIFYTFGPVPISRMPLGEAVSGITMGFGIFFIAVFINGGEGMLLDLAFHGMQFTLTGDLAALLVILFVSLPTVFLIANIMLANNTCDLEQDIANHRYTLPYYIGKERAVQLFNGLVYGCYAIIMLAVLFRWLHPVMLLILLTIIPIRKNLTLFNREQIKEKTFVIAIKNIVTFSSAEVVLLATSLLFKA</sequence>
<gene>
    <name evidence="9" type="ORF">SAMN04489868_10441</name>
</gene>
<comment type="subcellular location">
    <subcellularLocation>
        <location evidence="1">Membrane</location>
        <topology evidence="1">Multi-pass membrane protein</topology>
    </subcellularLocation>
</comment>
<keyword evidence="3" id="KW-0474">Menaquinone biosynthesis</keyword>
<evidence type="ECO:0000256" key="5">
    <source>
        <dbReference type="ARBA" id="ARBA00022692"/>
    </source>
</evidence>
<dbReference type="NCBIfam" id="NF009926">
    <property type="entry name" value="PRK13387.1"/>
    <property type="match status" value="1"/>
</dbReference>
<protein>
    <submittedName>
        <fullName evidence="9">1,4-dihydroxy-2-naphthoate octaprenyltransferase</fullName>
    </submittedName>
</protein>